<proteinExistence type="predicted"/>
<evidence type="ECO:0000313" key="2">
    <source>
        <dbReference type="Proteomes" id="UP001165064"/>
    </source>
</evidence>
<accession>A0ACB5SW30</accession>
<protein>
    <submittedName>
        <fullName evidence="1">Unnamed protein product</fullName>
    </submittedName>
</protein>
<dbReference type="Proteomes" id="UP001165064">
    <property type="component" value="Unassembled WGS sequence"/>
</dbReference>
<dbReference type="EMBL" id="BSXS01000656">
    <property type="protein sequence ID" value="GME73349.1"/>
    <property type="molecule type" value="Genomic_DNA"/>
</dbReference>
<comment type="caution">
    <text evidence="1">The sequence shown here is derived from an EMBL/GenBank/DDBJ whole genome shotgun (WGS) entry which is preliminary data.</text>
</comment>
<gene>
    <name evidence="1" type="ORF">Amon02_000136300</name>
</gene>
<evidence type="ECO:0000313" key="1">
    <source>
        <dbReference type="EMBL" id="GME73349.1"/>
    </source>
</evidence>
<organism evidence="1 2">
    <name type="scientific">Ambrosiozyma monospora</name>
    <name type="common">Yeast</name>
    <name type="synonym">Endomycopsis monosporus</name>
    <dbReference type="NCBI Taxonomy" id="43982"/>
    <lineage>
        <taxon>Eukaryota</taxon>
        <taxon>Fungi</taxon>
        <taxon>Dikarya</taxon>
        <taxon>Ascomycota</taxon>
        <taxon>Saccharomycotina</taxon>
        <taxon>Pichiomycetes</taxon>
        <taxon>Pichiales</taxon>
        <taxon>Pichiaceae</taxon>
        <taxon>Ambrosiozyma</taxon>
    </lineage>
</organism>
<reference evidence="1" key="1">
    <citation type="submission" date="2023-04" db="EMBL/GenBank/DDBJ databases">
        <title>Ambrosiozyma monospora NBRC 10751.</title>
        <authorList>
            <person name="Ichikawa N."/>
            <person name="Sato H."/>
            <person name="Tonouchi N."/>
        </authorList>
    </citation>
    <scope>NUCLEOTIDE SEQUENCE</scope>
    <source>
        <strain evidence="1">NBRC 10751</strain>
    </source>
</reference>
<name>A0ACB5SW30_AMBMO</name>
<sequence length="396" mass="44140">MKSKNSTKYTLLQQSSSENSTNSHEQQHLDQELQHDVHFESGEVDSGDDGQQQQQQQQHMTPQLKQGLYNPERSTAYIITLTLVLGAVQLAWSLEFSEATPFLLSLGVSKQVLALIWLAGPLSGSIGQPIVGMLSDHSNAKIGRRKPFVLAGCLATTISLIYLSHSISIIGFATGKEGDELNSTTVPFAAVGIYVLDFSIQVIQATSRALVVDVVPSDQQQLANAWAARMIGSFNILGFFMGTFDLVSLIGLGDTQFKCLSLLISFCMILMTLYCCWKIEERDPTTDLAIILERKQQANELREYGYTSTSNVSLWFSLKIFVLRICHSIGRMPRQIWTVNLGEFCAWIGYFPMLFYTTSYVGELYLHELGYNSIADIPSDLKQGILDEKNFGQFLI</sequence>
<keyword evidence="2" id="KW-1185">Reference proteome</keyword>